<dbReference type="GO" id="GO:0008320">
    <property type="term" value="F:protein transmembrane transporter activity"/>
    <property type="evidence" value="ECO:0007669"/>
    <property type="project" value="TreeGrafter"/>
</dbReference>
<dbReference type="GO" id="GO:0006620">
    <property type="term" value="P:post-translational protein targeting to endoplasmic reticulum membrane"/>
    <property type="evidence" value="ECO:0007669"/>
    <property type="project" value="TreeGrafter"/>
</dbReference>
<dbReference type="GO" id="GO:0006614">
    <property type="term" value="P:SRP-dependent cotranslational protein targeting to membrane"/>
    <property type="evidence" value="ECO:0007669"/>
    <property type="project" value="TreeGrafter"/>
</dbReference>
<dbReference type="PANTHER" id="PTHR24075:SF0">
    <property type="entry name" value="TRANSLOCATION PROTEIN SEC63 HOMOLOG"/>
    <property type="match status" value="1"/>
</dbReference>
<dbReference type="PRINTS" id="PR00625">
    <property type="entry name" value="JDOMAIN"/>
</dbReference>
<dbReference type="SUPFAM" id="SSF46565">
    <property type="entry name" value="Chaperone J-domain"/>
    <property type="match status" value="1"/>
</dbReference>
<feature type="transmembrane region" description="Helical" evidence="2">
    <location>
        <begin position="15"/>
        <end position="35"/>
    </location>
</feature>
<dbReference type="CDD" id="cd06257">
    <property type="entry name" value="DnaJ"/>
    <property type="match status" value="1"/>
</dbReference>
<organism evidence="4 5">
    <name type="scientific">Heterorhabditis bacteriophora</name>
    <name type="common">Entomopathogenic nematode worm</name>
    <dbReference type="NCBI Taxonomy" id="37862"/>
    <lineage>
        <taxon>Eukaryota</taxon>
        <taxon>Metazoa</taxon>
        <taxon>Ecdysozoa</taxon>
        <taxon>Nematoda</taxon>
        <taxon>Chromadorea</taxon>
        <taxon>Rhabditida</taxon>
        <taxon>Rhabditina</taxon>
        <taxon>Rhabditomorpha</taxon>
        <taxon>Strongyloidea</taxon>
        <taxon>Heterorhabditidae</taxon>
        <taxon>Heterorhabditis</taxon>
    </lineage>
</organism>
<keyword evidence="2" id="KW-1133">Transmembrane helix</keyword>
<dbReference type="AlphaFoldDB" id="A0A1I7XE67"/>
<dbReference type="GO" id="GO:0003723">
    <property type="term" value="F:RNA binding"/>
    <property type="evidence" value="ECO:0007669"/>
    <property type="project" value="TreeGrafter"/>
</dbReference>
<evidence type="ECO:0000256" key="2">
    <source>
        <dbReference type="SAM" id="Phobius"/>
    </source>
</evidence>
<dbReference type="GO" id="GO:0031207">
    <property type="term" value="C:Sec62/Sec63 complex"/>
    <property type="evidence" value="ECO:0007669"/>
    <property type="project" value="TreeGrafter"/>
</dbReference>
<keyword evidence="4" id="KW-1185">Reference proteome</keyword>
<feature type="domain" description="J" evidence="3">
    <location>
        <begin position="125"/>
        <end position="186"/>
    </location>
</feature>
<dbReference type="InterPro" id="IPR036869">
    <property type="entry name" value="J_dom_sf"/>
</dbReference>
<dbReference type="WBParaSite" id="Hba_16008">
    <property type="protein sequence ID" value="Hba_16008"/>
    <property type="gene ID" value="Hba_16008"/>
</dbReference>
<evidence type="ECO:0000313" key="5">
    <source>
        <dbReference type="WBParaSite" id="Hba_16008"/>
    </source>
</evidence>
<sequence length="196" mass="22504">MGRASFEYDEVGNTFYYVLVSFYAIILLPATYFLFPTGKLEETKVDEHECQCHGCNNKRKRKEANRPWKRTKKVATVAVSLIIFMTYLLNEIVIFVLQGLIIAWIVFALIIKKVTEIETTHEEYDPYKILGLDRGAPTSEVKKAYRDLSKKHHPDRGGDAELFDKIAKAHQALTDEESRENWEKYGNPDGPTGVNN</sequence>
<dbReference type="PROSITE" id="PS50076">
    <property type="entry name" value="DNAJ_2"/>
    <property type="match status" value="1"/>
</dbReference>
<dbReference type="FunFam" id="1.10.287.110:FF:000063">
    <property type="entry name" value="Translocation protein SEC63"/>
    <property type="match status" value="1"/>
</dbReference>
<proteinExistence type="predicted"/>
<accession>A0A1I7XE67</accession>
<dbReference type="InterPro" id="IPR001623">
    <property type="entry name" value="DnaJ_domain"/>
</dbReference>
<dbReference type="Gene3D" id="1.10.287.110">
    <property type="entry name" value="DnaJ domain"/>
    <property type="match status" value="1"/>
</dbReference>
<keyword evidence="2" id="KW-0472">Membrane</keyword>
<evidence type="ECO:0000259" key="3">
    <source>
        <dbReference type="PROSITE" id="PS50076"/>
    </source>
</evidence>
<feature type="region of interest" description="Disordered" evidence="1">
    <location>
        <begin position="172"/>
        <end position="196"/>
    </location>
</feature>
<evidence type="ECO:0000256" key="1">
    <source>
        <dbReference type="SAM" id="MobiDB-lite"/>
    </source>
</evidence>
<keyword evidence="2" id="KW-0812">Transmembrane</keyword>
<reference evidence="5" key="1">
    <citation type="submission" date="2016-11" db="UniProtKB">
        <authorList>
            <consortium name="WormBaseParasite"/>
        </authorList>
    </citation>
    <scope>IDENTIFICATION</scope>
</reference>
<evidence type="ECO:0000313" key="4">
    <source>
        <dbReference type="Proteomes" id="UP000095283"/>
    </source>
</evidence>
<protein>
    <submittedName>
        <fullName evidence="5">J domain-containing protein</fullName>
    </submittedName>
</protein>
<name>A0A1I7XE67_HETBA</name>
<feature type="transmembrane region" description="Helical" evidence="2">
    <location>
        <begin position="95"/>
        <end position="111"/>
    </location>
</feature>
<dbReference type="Proteomes" id="UP000095283">
    <property type="component" value="Unplaced"/>
</dbReference>
<dbReference type="Pfam" id="PF00226">
    <property type="entry name" value="DnaJ"/>
    <property type="match status" value="1"/>
</dbReference>
<dbReference type="SMART" id="SM00271">
    <property type="entry name" value="DnaJ"/>
    <property type="match status" value="1"/>
</dbReference>
<dbReference type="PANTHER" id="PTHR24075">
    <property type="entry name" value="SEC63 DOMAIN-CONTAINING"/>
    <property type="match status" value="1"/>
</dbReference>